<comment type="caution">
    <text evidence="20">The sequence shown here is derived from an EMBL/GenBank/DDBJ whole genome shotgun (WGS) entry which is preliminary data.</text>
</comment>
<comment type="function">
    <text evidence="16 17">Catalyzes the last two sequential reactions in the de novo biosynthetic pathway for UDP-N-acetylglucosamine (UDP-GlcNAc). The C-terminal domain catalyzes the transfer of acetyl group from acetyl coenzyme A to glucosamine-1-phosphate (GlcN-1-P) to produce N-acetylglucosamine-1-phosphate (GlcNAc-1-P), which is converted into UDP-GlcNAc by the transfer of uridine 5-monophosphate (from uridine 5-triphosphate), a reaction catalyzed by the N-terminal domain.</text>
</comment>
<evidence type="ECO:0000256" key="3">
    <source>
        <dbReference type="ARBA" id="ARBA00022490"/>
    </source>
</evidence>
<comment type="subunit">
    <text evidence="17">Homotrimer.</text>
</comment>
<dbReference type="NCBIfam" id="NF010932">
    <property type="entry name" value="PRK14352.1"/>
    <property type="match status" value="1"/>
</dbReference>
<evidence type="ECO:0000256" key="4">
    <source>
        <dbReference type="ARBA" id="ARBA00022679"/>
    </source>
</evidence>
<evidence type="ECO:0000256" key="18">
    <source>
        <dbReference type="SAM" id="MobiDB-lite"/>
    </source>
</evidence>
<dbReference type="CDD" id="cd02540">
    <property type="entry name" value="GT2_GlmU_N_bac"/>
    <property type="match status" value="1"/>
</dbReference>
<dbReference type="InterPro" id="IPR005882">
    <property type="entry name" value="Bifunctional_GlmU"/>
</dbReference>
<feature type="binding site" evidence="17">
    <location>
        <position position="234"/>
    </location>
    <ligand>
        <name>Mg(2+)</name>
        <dbReference type="ChEBI" id="CHEBI:18420"/>
    </ligand>
</feature>
<feature type="region of interest" description="Pyrophosphorylase" evidence="17">
    <location>
        <begin position="1"/>
        <end position="236"/>
    </location>
</feature>
<dbReference type="Gene3D" id="2.160.10.10">
    <property type="entry name" value="Hexapeptide repeat proteins"/>
    <property type="match status" value="1"/>
</dbReference>
<dbReference type="InterPro" id="IPR038009">
    <property type="entry name" value="GlmU_C_LbH"/>
</dbReference>
<keyword evidence="6 17" id="KW-0479">Metal-binding</keyword>
<organism evidence="20 21">
    <name type="scientific">Micromonospora echinofusca</name>
    <dbReference type="NCBI Taxonomy" id="47858"/>
    <lineage>
        <taxon>Bacteria</taxon>
        <taxon>Bacillati</taxon>
        <taxon>Actinomycetota</taxon>
        <taxon>Actinomycetes</taxon>
        <taxon>Micromonosporales</taxon>
        <taxon>Micromonosporaceae</taxon>
        <taxon>Micromonospora</taxon>
    </lineage>
</organism>
<evidence type="ECO:0000256" key="13">
    <source>
        <dbReference type="ARBA" id="ARBA00023316"/>
    </source>
</evidence>
<evidence type="ECO:0000256" key="17">
    <source>
        <dbReference type="HAMAP-Rule" id="MF_01631"/>
    </source>
</evidence>
<keyword evidence="12 17" id="KW-0012">Acyltransferase</keyword>
<keyword evidence="9 17" id="KW-0133">Cell shape</keyword>
<keyword evidence="3 17" id="KW-0963">Cytoplasm</keyword>
<comment type="similarity">
    <text evidence="1 17">In the C-terminal section; belongs to the transferase hexapeptide repeat family.</text>
</comment>
<keyword evidence="4 17" id="KW-0808">Transferase</keyword>
<comment type="caution">
    <text evidence="17">Lacks conserved residue(s) required for the propagation of feature annotation.</text>
</comment>
<dbReference type="InterPro" id="IPR011004">
    <property type="entry name" value="Trimer_LpxA-like_sf"/>
</dbReference>
<feature type="binding site" evidence="17">
    <location>
        <begin position="84"/>
        <end position="85"/>
    </location>
    <ligand>
        <name>UDP-N-acetyl-alpha-D-glucosamine</name>
        <dbReference type="ChEBI" id="CHEBI:57705"/>
    </ligand>
</feature>
<feature type="region of interest" description="N-acetyltransferase" evidence="17">
    <location>
        <begin position="258"/>
        <end position="520"/>
    </location>
</feature>
<evidence type="ECO:0000256" key="8">
    <source>
        <dbReference type="ARBA" id="ARBA00022842"/>
    </source>
</evidence>
<dbReference type="GO" id="GO:0003977">
    <property type="term" value="F:UDP-N-acetylglucosamine diphosphorylase activity"/>
    <property type="evidence" value="ECO:0007669"/>
    <property type="project" value="UniProtKB-EC"/>
</dbReference>
<feature type="binding site" evidence="17">
    <location>
        <position position="146"/>
    </location>
    <ligand>
        <name>UDP-N-acetyl-alpha-D-glucosamine</name>
        <dbReference type="ChEBI" id="CHEBI:57705"/>
    </ligand>
</feature>
<dbReference type="Proteomes" id="UP000823521">
    <property type="component" value="Unassembled WGS sequence"/>
</dbReference>
<feature type="domain" description="MobA-like NTP transferase" evidence="19">
    <location>
        <begin position="9"/>
        <end position="144"/>
    </location>
</feature>
<feature type="binding site" evidence="17">
    <location>
        <position position="26"/>
    </location>
    <ligand>
        <name>UDP-N-acetyl-alpha-D-glucosamine</name>
        <dbReference type="ChEBI" id="CHEBI:57705"/>
    </ligand>
</feature>
<dbReference type="Pfam" id="PF12804">
    <property type="entry name" value="NTP_transf_3"/>
    <property type="match status" value="1"/>
</dbReference>
<keyword evidence="10 17" id="KW-0573">Peptidoglycan synthesis</keyword>
<evidence type="ECO:0000256" key="12">
    <source>
        <dbReference type="ARBA" id="ARBA00023315"/>
    </source>
</evidence>
<dbReference type="NCBIfam" id="TIGR01173">
    <property type="entry name" value="glmU"/>
    <property type="match status" value="1"/>
</dbReference>
<dbReference type="EMBL" id="WVUH01000046">
    <property type="protein sequence ID" value="MBO4206007.1"/>
    <property type="molecule type" value="Genomic_DNA"/>
</dbReference>
<evidence type="ECO:0000256" key="14">
    <source>
        <dbReference type="ARBA" id="ARBA00048247"/>
    </source>
</evidence>
<accession>A0ABS3VNC9</accession>
<feature type="binding site" evidence="17">
    <location>
        <begin position="392"/>
        <end position="393"/>
    </location>
    <ligand>
        <name>acetyl-CoA</name>
        <dbReference type="ChEBI" id="CHEBI:57288"/>
    </ligand>
</feature>
<feature type="region of interest" description="Linker" evidence="17">
    <location>
        <begin position="237"/>
        <end position="257"/>
    </location>
</feature>
<dbReference type="CDD" id="cd03353">
    <property type="entry name" value="LbH_GlmU_C"/>
    <property type="match status" value="1"/>
</dbReference>
<comment type="cofactor">
    <cofactor evidence="17">
        <name>Mg(2+)</name>
        <dbReference type="ChEBI" id="CHEBI:18420"/>
    </cofactor>
    <text evidence="17">Binds 1 Mg(2+) ion per subunit.</text>
</comment>
<feature type="binding site" evidence="17">
    <location>
        <position position="234"/>
    </location>
    <ligand>
        <name>UDP-N-acetyl-alpha-D-glucosamine</name>
        <dbReference type="ChEBI" id="CHEBI:57705"/>
    </ligand>
</feature>
<feature type="binding site" evidence="17">
    <location>
        <begin position="12"/>
        <end position="15"/>
    </location>
    <ligand>
        <name>UDP-N-acetyl-alpha-D-glucosamine</name>
        <dbReference type="ChEBI" id="CHEBI:57705"/>
    </ligand>
</feature>
<dbReference type="InterPro" id="IPR025877">
    <property type="entry name" value="MobA-like_NTP_Trfase"/>
</dbReference>
<evidence type="ECO:0000256" key="11">
    <source>
        <dbReference type="ARBA" id="ARBA00023268"/>
    </source>
</evidence>
<evidence type="ECO:0000256" key="6">
    <source>
        <dbReference type="ARBA" id="ARBA00022723"/>
    </source>
</evidence>
<dbReference type="InterPro" id="IPR050065">
    <property type="entry name" value="GlmU-like"/>
</dbReference>
<dbReference type="PANTHER" id="PTHR43584">
    <property type="entry name" value="NUCLEOTIDYL TRANSFERASE"/>
    <property type="match status" value="1"/>
</dbReference>
<dbReference type="HAMAP" id="MF_01631">
    <property type="entry name" value="GlmU"/>
    <property type="match status" value="1"/>
</dbReference>
<dbReference type="EC" id="2.3.1.157" evidence="17"/>
<feature type="binding site" evidence="17">
    <location>
        <position position="79"/>
    </location>
    <ligand>
        <name>UDP-N-acetyl-alpha-D-glucosamine</name>
        <dbReference type="ChEBI" id="CHEBI:57705"/>
    </ligand>
</feature>
<feature type="binding site" evidence="17">
    <location>
        <position position="176"/>
    </location>
    <ligand>
        <name>UDP-N-acetyl-alpha-D-glucosamine</name>
        <dbReference type="ChEBI" id="CHEBI:57705"/>
    </ligand>
</feature>
<gene>
    <name evidence="17 20" type="primary">glmU</name>
    <name evidence="20" type="ORF">GSF22_08300</name>
</gene>
<name>A0ABS3VNC9_MICEH</name>
<feature type="active site" description="Proton acceptor" evidence="17">
    <location>
        <position position="369"/>
    </location>
</feature>
<reference evidence="20 21" key="1">
    <citation type="submission" date="2019-12" db="EMBL/GenBank/DDBJ databases">
        <title>Whole genome sequencing of endophytic Actinobacterium Micromonospora sp. MPMI6T.</title>
        <authorList>
            <person name="Evv R."/>
            <person name="Podile A.R."/>
        </authorList>
    </citation>
    <scope>NUCLEOTIDE SEQUENCE [LARGE SCALE GENOMIC DNA]</scope>
    <source>
        <strain evidence="20 21">MPMI6</strain>
    </source>
</reference>
<dbReference type="SUPFAM" id="SSF51161">
    <property type="entry name" value="Trimeric LpxA-like enzymes"/>
    <property type="match status" value="1"/>
</dbReference>
<evidence type="ECO:0000256" key="7">
    <source>
        <dbReference type="ARBA" id="ARBA00022737"/>
    </source>
</evidence>
<feature type="binding site" evidence="17">
    <location>
        <position position="429"/>
    </location>
    <ligand>
        <name>acetyl-CoA</name>
        <dbReference type="ChEBI" id="CHEBI:57288"/>
    </ligand>
</feature>
<feature type="binding site" evidence="17">
    <location>
        <position position="161"/>
    </location>
    <ligand>
        <name>UDP-N-acetyl-alpha-D-glucosamine</name>
        <dbReference type="ChEBI" id="CHEBI:57705"/>
    </ligand>
</feature>
<comment type="catalytic activity">
    <reaction evidence="14 17">
        <text>alpha-D-glucosamine 1-phosphate + acetyl-CoA = N-acetyl-alpha-D-glucosamine 1-phosphate + CoA + H(+)</text>
        <dbReference type="Rhea" id="RHEA:13725"/>
        <dbReference type="ChEBI" id="CHEBI:15378"/>
        <dbReference type="ChEBI" id="CHEBI:57287"/>
        <dbReference type="ChEBI" id="CHEBI:57288"/>
        <dbReference type="ChEBI" id="CHEBI:57776"/>
        <dbReference type="ChEBI" id="CHEBI:58516"/>
        <dbReference type="EC" id="2.3.1.157"/>
    </reaction>
</comment>
<keyword evidence="13 17" id="KW-0961">Cell wall biogenesis/degradation</keyword>
<evidence type="ECO:0000256" key="10">
    <source>
        <dbReference type="ARBA" id="ARBA00022984"/>
    </source>
</evidence>
<keyword evidence="7 17" id="KW-0677">Repeat</keyword>
<feature type="region of interest" description="Disordered" evidence="18">
    <location>
        <begin position="467"/>
        <end position="520"/>
    </location>
</feature>
<keyword evidence="5 17" id="KW-0548">Nucleotidyltransferase</keyword>
<protein>
    <recommendedName>
        <fullName evidence="17">Bifunctional protein GlmU</fullName>
    </recommendedName>
    <domain>
        <recommendedName>
            <fullName evidence="17">UDP-N-acetylglucosamine pyrophosphorylase</fullName>
            <ecNumber evidence="17">2.7.7.23</ecNumber>
        </recommendedName>
        <alternativeName>
            <fullName evidence="17">N-acetylglucosamine-1-phosphate uridyltransferase</fullName>
        </alternativeName>
    </domain>
    <domain>
        <recommendedName>
            <fullName evidence="17">Glucosamine-1-phosphate N-acetyltransferase</fullName>
            <ecNumber evidence="17">2.3.1.157</ecNumber>
        </recommendedName>
    </domain>
</protein>
<evidence type="ECO:0000256" key="9">
    <source>
        <dbReference type="ARBA" id="ARBA00022960"/>
    </source>
</evidence>
<feature type="binding site" evidence="17">
    <location>
        <position position="372"/>
    </location>
    <ligand>
        <name>UDP-N-acetyl-alpha-D-glucosamine</name>
        <dbReference type="ChEBI" id="CHEBI:57705"/>
    </ligand>
</feature>
<proteinExistence type="inferred from homology"/>
<feature type="binding site" evidence="17">
    <location>
        <position position="386"/>
    </location>
    <ligand>
        <name>acetyl-CoA</name>
        <dbReference type="ChEBI" id="CHEBI:57288"/>
    </ligand>
</feature>
<feature type="binding site" evidence="17">
    <location>
        <position position="357"/>
    </location>
    <ligand>
        <name>UDP-N-acetyl-alpha-D-glucosamine</name>
        <dbReference type="ChEBI" id="CHEBI:57705"/>
    </ligand>
</feature>
<dbReference type="SUPFAM" id="SSF53448">
    <property type="entry name" value="Nucleotide-diphospho-sugar transferases"/>
    <property type="match status" value="1"/>
</dbReference>
<evidence type="ECO:0000313" key="21">
    <source>
        <dbReference type="Proteomes" id="UP000823521"/>
    </source>
</evidence>
<keyword evidence="21" id="KW-1185">Reference proteome</keyword>
<keyword evidence="8 17" id="KW-0460">Magnesium</keyword>
<feature type="compositionally biased region" description="Basic and acidic residues" evidence="18">
    <location>
        <begin position="493"/>
        <end position="507"/>
    </location>
</feature>
<evidence type="ECO:0000313" key="20">
    <source>
        <dbReference type="EMBL" id="MBO4206007.1"/>
    </source>
</evidence>
<comment type="catalytic activity">
    <reaction evidence="15 17">
        <text>N-acetyl-alpha-D-glucosamine 1-phosphate + UTP + H(+) = UDP-N-acetyl-alpha-D-glucosamine + diphosphate</text>
        <dbReference type="Rhea" id="RHEA:13509"/>
        <dbReference type="ChEBI" id="CHEBI:15378"/>
        <dbReference type="ChEBI" id="CHEBI:33019"/>
        <dbReference type="ChEBI" id="CHEBI:46398"/>
        <dbReference type="ChEBI" id="CHEBI:57705"/>
        <dbReference type="ChEBI" id="CHEBI:57776"/>
        <dbReference type="EC" id="2.7.7.23"/>
    </reaction>
</comment>
<comment type="subcellular location">
    <subcellularLocation>
        <location evidence="17">Cytoplasm</location>
    </subcellularLocation>
</comment>
<evidence type="ECO:0000256" key="1">
    <source>
        <dbReference type="ARBA" id="ARBA00007707"/>
    </source>
</evidence>
<evidence type="ECO:0000256" key="2">
    <source>
        <dbReference type="ARBA" id="ARBA00007947"/>
    </source>
</evidence>
<dbReference type="RefSeq" id="WP_208812534.1">
    <property type="nucleotide sequence ID" value="NZ_WVUH01000046.1"/>
</dbReference>
<dbReference type="InterPro" id="IPR029044">
    <property type="entry name" value="Nucleotide-diphossugar_trans"/>
</dbReference>
<feature type="compositionally biased region" description="Low complexity" evidence="18">
    <location>
        <begin position="474"/>
        <end position="492"/>
    </location>
</feature>
<feature type="binding site" evidence="17">
    <location>
        <position position="339"/>
    </location>
    <ligand>
        <name>UDP-N-acetyl-alpha-D-glucosamine</name>
        <dbReference type="ChEBI" id="CHEBI:57705"/>
    </ligand>
</feature>
<dbReference type="PANTHER" id="PTHR43584:SF3">
    <property type="entry name" value="BIFUNCTIONAL PROTEIN GLMU"/>
    <property type="match status" value="1"/>
</dbReference>
<evidence type="ECO:0000256" key="16">
    <source>
        <dbReference type="ARBA" id="ARBA00049628"/>
    </source>
</evidence>
<dbReference type="EC" id="2.7.7.23" evidence="17"/>
<comment type="similarity">
    <text evidence="2 17">In the N-terminal section; belongs to the N-acetylglucosamine-1-phosphate uridyltransferase family.</text>
</comment>
<feature type="binding site" evidence="17">
    <location>
        <position position="383"/>
    </location>
    <ligand>
        <name>UDP-N-acetyl-alpha-D-glucosamine</name>
        <dbReference type="ChEBI" id="CHEBI:57705"/>
    </ligand>
</feature>
<feature type="binding site" evidence="17">
    <location>
        <position position="109"/>
    </location>
    <ligand>
        <name>Mg(2+)</name>
        <dbReference type="ChEBI" id="CHEBI:18420"/>
    </ligand>
</feature>
<dbReference type="Gene3D" id="3.90.550.10">
    <property type="entry name" value="Spore Coat Polysaccharide Biosynthesis Protein SpsA, Chain A"/>
    <property type="match status" value="1"/>
</dbReference>
<evidence type="ECO:0000259" key="19">
    <source>
        <dbReference type="Pfam" id="PF12804"/>
    </source>
</evidence>
<keyword evidence="11 17" id="KW-0511">Multifunctional enzyme</keyword>
<comment type="pathway">
    <text evidence="17">Nucleotide-sugar biosynthesis; UDP-N-acetyl-alpha-D-glucosamine biosynthesis; N-acetyl-alpha-D-glucosamine 1-phosphate from alpha-D-glucosamine 6-phosphate (route II): step 2/2.</text>
</comment>
<feature type="binding site" evidence="17">
    <location>
        <position position="446"/>
    </location>
    <ligand>
        <name>acetyl-CoA</name>
        <dbReference type="ChEBI" id="CHEBI:57288"/>
    </ligand>
</feature>
<comment type="pathway">
    <text evidence="17">Bacterial outer membrane biogenesis; LPS lipid A biosynthesis.</text>
</comment>
<evidence type="ECO:0000256" key="5">
    <source>
        <dbReference type="ARBA" id="ARBA00022695"/>
    </source>
</evidence>
<comment type="pathway">
    <text evidence="17">Nucleotide-sugar biosynthesis; UDP-N-acetyl-alpha-D-glucosamine biosynthesis; UDP-N-acetyl-alpha-D-glucosamine from N-acetyl-alpha-D-glucosamine 1-phosphate: step 1/1.</text>
</comment>
<sequence>MSQPRLRTVVVLAAGEGKRMKSALPKVLHPLLGRTLVGHVLAAAAPLGAERTVVVVGHGAEQVRAHLAEIAPDATGVLQAEQRGTGHAVRIALAAVPESAGTVVVINGDVPLLRPDTVGALVEAHERAGAAATVLAAEVPDPTGLGRIVRDGAGRLERIVEERDASPAERAVREVNAGIYAFDAARLRDTLGKLSTENDQGEEYLTDVFGLLVGAGEPVAVHVAADATETLGCNDRVELAALRRLLRDRVNESLMRTGVTLLDPDTTWIDVTASVDRDAVIDQNTQLRGTTRVGTGATVGPDVTLVDTVVGAGASVVRSHAVQAEVGPGASVGPYAYLRPAARLGEKAKIGTFVEVKNSEVGAGSKVPHLTYVGDATIGEQSNIGAATVFVNYDGVAKHRTVIGSHARTGADNMFVAPVRVGDGAYTAAGSVIVDDVPAGAMGVARARQRNIEGWVRKRRAGTAAAEAARRAEAAGPGAEPAGAAQSASDRAAGAREGEAIHGDAEAVHPAPTTGDTATD</sequence>
<evidence type="ECO:0000256" key="15">
    <source>
        <dbReference type="ARBA" id="ARBA00048493"/>
    </source>
</evidence>